<evidence type="ECO:0000313" key="2">
    <source>
        <dbReference type="EMBL" id="MQA57218.1"/>
    </source>
</evidence>
<reference evidence="1 3" key="1">
    <citation type="submission" date="2019-10" db="EMBL/GenBank/DDBJ databases">
        <title>Pseudomonas dajingensis sp. nov., isolated from the profound head ulcers of farmed Murray cod (Maccullochella peelii peelii).</title>
        <authorList>
            <person name="Liu Y."/>
        </authorList>
    </citation>
    <scope>NUCLEOTIDE SEQUENCE [LARGE SCALE GENOMIC DNA]</scope>
    <source>
        <strain evidence="1 3">MC042</strain>
    </source>
</reference>
<evidence type="ECO:0008006" key="4">
    <source>
        <dbReference type="Google" id="ProtNLM"/>
    </source>
</evidence>
<proteinExistence type="predicted"/>
<accession>A0A7X1PHN5</accession>
<sequence length="332" mass="36962">MKPQHLLPLALATLLIGCGEPSPDEALNATLPKVGLDQLLPQATPNQYCTTQLDSELLFGLGYQLYDHDQPELARSCLIMAAPSYDRALCYLAKIAEQDSTKDSAERDREAFGYMAYSARKNDSCAEFGMFQNFTFGMRGQTPDTALGLRWLERSARHGDTDAQQTLVRLHTNKGNLALAYSWARALDDQQKILALKQKMSAQQLGEGEQEYQRLSPQLTSQDSVRQQNREQNIALYTAGVYQLRPTAFEGMPAAERHAFMDRALSRVSALPAFTNRLQLYTYAIIARQAQLRDPQLDILQNPQVLALLQNPDLDLEPTVTQALAILAPSGS</sequence>
<dbReference type="AlphaFoldDB" id="A0A7X1PHN5"/>
<dbReference type="PROSITE" id="PS51257">
    <property type="entry name" value="PROKAR_LIPOPROTEIN"/>
    <property type="match status" value="1"/>
</dbReference>
<evidence type="ECO:0000313" key="3">
    <source>
        <dbReference type="Proteomes" id="UP000486534"/>
    </source>
</evidence>
<organism evidence="1 3">
    <name type="scientific">Pseudomonas piscis</name>
    <dbReference type="NCBI Taxonomy" id="2614538"/>
    <lineage>
        <taxon>Bacteria</taxon>
        <taxon>Pseudomonadati</taxon>
        <taxon>Pseudomonadota</taxon>
        <taxon>Gammaproteobacteria</taxon>
        <taxon>Pseudomonadales</taxon>
        <taxon>Pseudomonadaceae</taxon>
        <taxon>Pseudomonas</taxon>
    </lineage>
</organism>
<comment type="caution">
    <text evidence="1">The sequence shown here is derived from an EMBL/GenBank/DDBJ whole genome shotgun (WGS) entry which is preliminary data.</text>
</comment>
<dbReference type="EMBL" id="WHUV01000001">
    <property type="protein sequence ID" value="MQA52376.1"/>
    <property type="molecule type" value="Genomic_DNA"/>
</dbReference>
<dbReference type="RefSeq" id="WP_152896686.1">
    <property type="nucleotide sequence ID" value="NZ_JBLAVA010000002.1"/>
</dbReference>
<dbReference type="EMBL" id="WHUV01000006">
    <property type="protein sequence ID" value="MQA57218.1"/>
    <property type="molecule type" value="Genomic_DNA"/>
</dbReference>
<evidence type="ECO:0000313" key="1">
    <source>
        <dbReference type="EMBL" id="MQA52376.1"/>
    </source>
</evidence>
<name>A0A7X1PHN5_9PSED</name>
<protein>
    <recommendedName>
        <fullName evidence="4">Sel1 repeat family protein</fullName>
    </recommendedName>
</protein>
<dbReference type="InterPro" id="IPR011990">
    <property type="entry name" value="TPR-like_helical_dom_sf"/>
</dbReference>
<dbReference type="SUPFAM" id="SSF81901">
    <property type="entry name" value="HCP-like"/>
    <property type="match status" value="1"/>
</dbReference>
<dbReference type="Proteomes" id="UP000486534">
    <property type="component" value="Unassembled WGS sequence"/>
</dbReference>
<dbReference type="Gene3D" id="1.25.40.10">
    <property type="entry name" value="Tetratricopeptide repeat domain"/>
    <property type="match status" value="1"/>
</dbReference>
<gene>
    <name evidence="1" type="ORF">GDH07_03445</name>
    <name evidence="2" type="ORF">GDH07_28230</name>
</gene>